<reference evidence="1" key="1">
    <citation type="submission" date="2020-05" db="EMBL/GenBank/DDBJ databases">
        <title>Large-scale comparative analyses of tick genomes elucidate their genetic diversity and vector capacities.</title>
        <authorList>
            <person name="Jia N."/>
            <person name="Wang J."/>
            <person name="Shi W."/>
            <person name="Du L."/>
            <person name="Sun Y."/>
            <person name="Zhan W."/>
            <person name="Jiang J."/>
            <person name="Wang Q."/>
            <person name="Zhang B."/>
            <person name="Ji P."/>
            <person name="Sakyi L.B."/>
            <person name="Cui X."/>
            <person name="Yuan T."/>
            <person name="Jiang B."/>
            <person name="Yang W."/>
            <person name="Lam T.T.-Y."/>
            <person name="Chang Q."/>
            <person name="Ding S."/>
            <person name="Wang X."/>
            <person name="Zhu J."/>
            <person name="Ruan X."/>
            <person name="Zhao L."/>
            <person name="Wei J."/>
            <person name="Que T."/>
            <person name="Du C."/>
            <person name="Cheng J."/>
            <person name="Dai P."/>
            <person name="Han X."/>
            <person name="Huang E."/>
            <person name="Gao Y."/>
            <person name="Liu J."/>
            <person name="Shao H."/>
            <person name="Ye R."/>
            <person name="Li L."/>
            <person name="Wei W."/>
            <person name="Wang X."/>
            <person name="Wang C."/>
            <person name="Yang T."/>
            <person name="Huo Q."/>
            <person name="Li W."/>
            <person name="Guo W."/>
            <person name="Chen H."/>
            <person name="Zhou L."/>
            <person name="Ni X."/>
            <person name="Tian J."/>
            <person name="Zhou Y."/>
            <person name="Sheng Y."/>
            <person name="Liu T."/>
            <person name="Pan Y."/>
            <person name="Xia L."/>
            <person name="Li J."/>
            <person name="Zhao F."/>
            <person name="Cao W."/>
        </authorList>
    </citation>
    <scope>NUCLEOTIDE SEQUENCE</scope>
    <source>
        <strain evidence="1">Dsil-2018</strain>
    </source>
</reference>
<protein>
    <submittedName>
        <fullName evidence="1">Uncharacterized protein</fullName>
    </submittedName>
</protein>
<gene>
    <name evidence="1" type="ORF">HPB49_008156</name>
</gene>
<dbReference type="EMBL" id="CM023472">
    <property type="protein sequence ID" value="KAH7959090.1"/>
    <property type="molecule type" value="Genomic_DNA"/>
</dbReference>
<dbReference type="Proteomes" id="UP000821865">
    <property type="component" value="Chromosome 3"/>
</dbReference>
<comment type="caution">
    <text evidence="1">The sequence shown here is derived from an EMBL/GenBank/DDBJ whole genome shotgun (WGS) entry which is preliminary data.</text>
</comment>
<sequence length="132" mass="14963">MEILREVDAGKTSKLEIAKNCILKSTLFTYINNKRAIEEAYATEAFASSRKRLRPAKHPELEHAVVTWDKGDGKPGHSPEWPDGHGEDFSTAEGWLHCFYDRHEIVFCTLLGKDVSSETCATWQNSAYLKAY</sequence>
<name>A0ACB8D3X9_DERSI</name>
<proteinExistence type="predicted"/>
<accession>A0ACB8D3X9</accession>
<keyword evidence="2" id="KW-1185">Reference proteome</keyword>
<evidence type="ECO:0000313" key="1">
    <source>
        <dbReference type="EMBL" id="KAH7959090.1"/>
    </source>
</evidence>
<organism evidence="1 2">
    <name type="scientific">Dermacentor silvarum</name>
    <name type="common">Tick</name>
    <dbReference type="NCBI Taxonomy" id="543639"/>
    <lineage>
        <taxon>Eukaryota</taxon>
        <taxon>Metazoa</taxon>
        <taxon>Ecdysozoa</taxon>
        <taxon>Arthropoda</taxon>
        <taxon>Chelicerata</taxon>
        <taxon>Arachnida</taxon>
        <taxon>Acari</taxon>
        <taxon>Parasitiformes</taxon>
        <taxon>Ixodida</taxon>
        <taxon>Ixodoidea</taxon>
        <taxon>Ixodidae</taxon>
        <taxon>Rhipicephalinae</taxon>
        <taxon>Dermacentor</taxon>
    </lineage>
</organism>
<evidence type="ECO:0000313" key="2">
    <source>
        <dbReference type="Proteomes" id="UP000821865"/>
    </source>
</evidence>